<feature type="transmembrane region" description="Helical" evidence="1">
    <location>
        <begin position="360"/>
        <end position="382"/>
    </location>
</feature>
<dbReference type="AlphaFoldDB" id="A0A1U7J7K5"/>
<dbReference type="STRING" id="549789.NIES30_08235"/>
<feature type="transmembrane region" description="Helical" evidence="1">
    <location>
        <begin position="299"/>
        <end position="321"/>
    </location>
</feature>
<feature type="transmembrane region" description="Helical" evidence="1">
    <location>
        <begin position="206"/>
        <end position="224"/>
    </location>
</feature>
<keyword evidence="1" id="KW-1133">Transmembrane helix</keyword>
<feature type="transmembrane region" description="Helical" evidence="1">
    <location>
        <begin position="265"/>
        <end position="287"/>
    </location>
</feature>
<evidence type="ECO:0000313" key="3">
    <source>
        <dbReference type="Proteomes" id="UP000185557"/>
    </source>
</evidence>
<protein>
    <submittedName>
        <fullName evidence="2">Metal transporter</fullName>
    </submittedName>
</protein>
<dbReference type="OrthoDB" id="9787346at2"/>
<feature type="transmembrane region" description="Helical" evidence="1">
    <location>
        <begin position="140"/>
        <end position="162"/>
    </location>
</feature>
<feature type="transmembrane region" description="Helical" evidence="1">
    <location>
        <begin position="327"/>
        <end position="348"/>
    </location>
</feature>
<keyword evidence="1" id="KW-0472">Membrane</keyword>
<sequence>MKALPWRWMLPPVLLAGLVALLLTLSPARLLNLNAPPLESLIVERTVLNDQGISLKVRAEGSEPMTIAQVQVDGAYWAFTQQPPGPIRRLATATVQIPYPWVEGEAHHVQFLTNTGVIVAHPIEVALPTPALSLATLLGYGWLGLYVGLVPVGLGMLCYPYLKVLGQRGLTFVLTLTLGMLAFLLVDTLQEGLELAGKAAAAFQGQALVWFAATLACLALFAVGRRRGKSPEGSALSTYMALGIGLHNLGEGLAIGTAFALGEIALGSFLVIGFTLHNLTEGLGIVAPLLKQKLRWQTCVALAALAGLPAVVGLWVGAFAFSPHWAALFLGIGAGAILQVIVELGTYLQRQLHQSRLSGLAGLSLAGFTTGLLVMYSTALLVKF</sequence>
<feature type="transmembrane region" description="Helical" evidence="1">
    <location>
        <begin position="169"/>
        <end position="186"/>
    </location>
</feature>
<comment type="caution">
    <text evidence="2">The sequence shown here is derived from an EMBL/GenBank/DDBJ whole genome shotgun (WGS) entry which is preliminary data.</text>
</comment>
<accession>A0A1U7J7K5</accession>
<evidence type="ECO:0000313" key="2">
    <source>
        <dbReference type="EMBL" id="OKH49141.1"/>
    </source>
</evidence>
<dbReference type="RefSeq" id="WP_073607924.1">
    <property type="nucleotide sequence ID" value="NZ_MRCG01000004.1"/>
</dbReference>
<feature type="transmembrane region" description="Helical" evidence="1">
    <location>
        <begin position="236"/>
        <end position="259"/>
    </location>
</feature>
<gene>
    <name evidence="2" type="ORF">NIES30_08235</name>
</gene>
<proteinExistence type="predicted"/>
<dbReference type="EMBL" id="MRCG01000004">
    <property type="protein sequence ID" value="OKH49141.1"/>
    <property type="molecule type" value="Genomic_DNA"/>
</dbReference>
<keyword evidence="3" id="KW-1185">Reference proteome</keyword>
<dbReference type="Proteomes" id="UP000185557">
    <property type="component" value="Unassembled WGS sequence"/>
</dbReference>
<name>A0A1U7J7K5_9CYAN</name>
<evidence type="ECO:0000256" key="1">
    <source>
        <dbReference type="SAM" id="Phobius"/>
    </source>
</evidence>
<reference evidence="2 3" key="1">
    <citation type="submission" date="2016-11" db="EMBL/GenBank/DDBJ databases">
        <title>Draft Genome Sequences of Nine Cyanobacterial Strains from Diverse Habitats.</title>
        <authorList>
            <person name="Zhu T."/>
            <person name="Hou S."/>
            <person name="Lu X."/>
            <person name="Hess W.R."/>
        </authorList>
    </citation>
    <scope>NUCLEOTIDE SEQUENCE [LARGE SCALE GENOMIC DNA]</scope>
    <source>
        <strain evidence="2 3">NIES-30</strain>
    </source>
</reference>
<organism evidence="2 3">
    <name type="scientific">Phormidium tenue NIES-30</name>
    <dbReference type="NCBI Taxonomy" id="549789"/>
    <lineage>
        <taxon>Bacteria</taxon>
        <taxon>Bacillati</taxon>
        <taxon>Cyanobacteriota</taxon>
        <taxon>Cyanophyceae</taxon>
        <taxon>Oscillatoriophycideae</taxon>
        <taxon>Oscillatoriales</taxon>
        <taxon>Oscillatoriaceae</taxon>
        <taxon>Phormidium</taxon>
    </lineage>
</organism>
<keyword evidence="1" id="KW-0812">Transmembrane</keyword>